<gene>
    <name evidence="1" type="ORF">GCM10023092_15010</name>
</gene>
<proteinExistence type="predicted"/>
<dbReference type="Proteomes" id="UP001501410">
    <property type="component" value="Unassembled WGS sequence"/>
</dbReference>
<evidence type="ECO:0000313" key="2">
    <source>
        <dbReference type="Proteomes" id="UP001501410"/>
    </source>
</evidence>
<organism evidence="1 2">
    <name type="scientific">Rurimicrobium arvi</name>
    <dbReference type="NCBI Taxonomy" id="2049916"/>
    <lineage>
        <taxon>Bacteria</taxon>
        <taxon>Pseudomonadati</taxon>
        <taxon>Bacteroidota</taxon>
        <taxon>Chitinophagia</taxon>
        <taxon>Chitinophagales</taxon>
        <taxon>Chitinophagaceae</taxon>
        <taxon>Rurimicrobium</taxon>
    </lineage>
</organism>
<keyword evidence="2" id="KW-1185">Reference proteome</keyword>
<accession>A0ABP8MS09</accession>
<name>A0ABP8MS09_9BACT</name>
<dbReference type="EMBL" id="BAABEZ010000022">
    <property type="protein sequence ID" value="GAA4453903.1"/>
    <property type="molecule type" value="Genomic_DNA"/>
</dbReference>
<protein>
    <submittedName>
        <fullName evidence="1">Uncharacterized protein</fullName>
    </submittedName>
</protein>
<comment type="caution">
    <text evidence="1">The sequence shown here is derived from an EMBL/GenBank/DDBJ whole genome shotgun (WGS) entry which is preliminary data.</text>
</comment>
<sequence>MRLPKEQQLTGKLDAFLLAADKDNEANPWVLPAERATTFVQLDELKEIRYNPARNDSNFYKPCLMNIVPMKGRRYWIQVAYIGYANDSVQLRASFDFIAHASGDSFLFSSPLSYLSRNWKTKRVGNTTFRYPAGLNSKSLEAYRRYTDLYDAKLHTADKQQTIYCCAGTIELQRLAGVTYKSDYNGRSSGAWATMDGNSKLILQANDSYAYFDPHDHWHERLSMAVARSKTNRPVDEGCAYLYGGSWGMGWPAIYKAFKEQVAAHPETDWAALKEQPVFFKTGDYSNSADYIVNALWVKKIEREKGFAGVWTLLNCGPYSKGNEQYYKTLEALTGTTRAGYNDAVWELIRREQD</sequence>
<reference evidence="2" key="1">
    <citation type="journal article" date="2019" name="Int. J. Syst. Evol. Microbiol.">
        <title>The Global Catalogue of Microorganisms (GCM) 10K type strain sequencing project: providing services to taxonomists for standard genome sequencing and annotation.</title>
        <authorList>
            <consortium name="The Broad Institute Genomics Platform"/>
            <consortium name="The Broad Institute Genome Sequencing Center for Infectious Disease"/>
            <person name="Wu L."/>
            <person name="Ma J."/>
        </authorList>
    </citation>
    <scope>NUCLEOTIDE SEQUENCE [LARGE SCALE GENOMIC DNA]</scope>
    <source>
        <strain evidence="2">JCM 31921</strain>
    </source>
</reference>
<evidence type="ECO:0000313" key="1">
    <source>
        <dbReference type="EMBL" id="GAA4453903.1"/>
    </source>
</evidence>